<proteinExistence type="predicted"/>
<dbReference type="AlphaFoldDB" id="A0A7H8UBQ9"/>
<evidence type="ECO:0000256" key="1">
    <source>
        <dbReference type="SAM" id="MobiDB-lite"/>
    </source>
</evidence>
<gene>
    <name evidence="2" type="ORF">HWQ14_15720</name>
</gene>
<dbReference type="EMBL" id="CP056117">
    <property type="protein sequence ID" value="QKZ96207.1"/>
    <property type="molecule type" value="Genomic_DNA"/>
</dbReference>
<evidence type="ECO:0000313" key="2">
    <source>
        <dbReference type="EMBL" id="QKZ96207.1"/>
    </source>
</evidence>
<organism evidence="2 3">
    <name type="scientific">Enterobacter cloacae</name>
    <dbReference type="NCBI Taxonomy" id="550"/>
    <lineage>
        <taxon>Bacteria</taxon>
        <taxon>Pseudomonadati</taxon>
        <taxon>Pseudomonadota</taxon>
        <taxon>Gammaproteobacteria</taxon>
        <taxon>Enterobacterales</taxon>
        <taxon>Enterobacteriaceae</taxon>
        <taxon>Enterobacter</taxon>
        <taxon>Enterobacter cloacae complex</taxon>
    </lineage>
</organism>
<feature type="region of interest" description="Disordered" evidence="1">
    <location>
        <begin position="15"/>
        <end position="57"/>
    </location>
</feature>
<sequence>MSTLKVYAVEMEVNMTDRPVNGDHPDFSPVPDSHDKDGSKPKDDPGSAPESGDKEPE</sequence>
<dbReference type="RefSeq" id="WP_176608609.1">
    <property type="nucleotide sequence ID" value="NZ_CP056117.1"/>
</dbReference>
<name>A0A7H8UBQ9_ENTCL</name>
<protein>
    <submittedName>
        <fullName evidence="2">Uncharacterized protein</fullName>
    </submittedName>
</protein>
<accession>A0A7H8UBQ9</accession>
<dbReference type="Proteomes" id="UP000509421">
    <property type="component" value="Chromosome"/>
</dbReference>
<feature type="compositionally biased region" description="Basic and acidic residues" evidence="1">
    <location>
        <begin position="20"/>
        <end position="57"/>
    </location>
</feature>
<reference evidence="2 3" key="1">
    <citation type="submission" date="2020-06" db="EMBL/GenBank/DDBJ databases">
        <title>Long-read sequencing of DSM26481-BlokeschLab.</title>
        <authorList>
            <person name="Blokesch M."/>
        </authorList>
    </citation>
    <scope>NUCLEOTIDE SEQUENCE [LARGE SCALE GENOMIC DNA]</scope>
    <source>
        <strain evidence="2 3">DSM 26481</strain>
    </source>
</reference>
<evidence type="ECO:0000313" key="3">
    <source>
        <dbReference type="Proteomes" id="UP000509421"/>
    </source>
</evidence>